<keyword evidence="2" id="KW-1185">Reference proteome</keyword>
<evidence type="ECO:0000313" key="1">
    <source>
        <dbReference type="EMBL" id="SFD25369.1"/>
    </source>
</evidence>
<dbReference type="OrthoDB" id="423072at2"/>
<dbReference type="STRING" id="441112.SAMN04488094_12345"/>
<sequence>MNGGAGNDVMIGGGGQDAFIFNGGKDRVVDFPDDVDTLVLDDSLWVGKLSVREVVRSYAEVKGNDILFTFSGGNTLRVLGEDDKGDLLNDIDII</sequence>
<name>A0A1I1QTG8_9RHOB</name>
<gene>
    <name evidence="1" type="ORF">SAMN04488094_12345</name>
</gene>
<dbReference type="EMBL" id="FOLG01000023">
    <property type="protein sequence ID" value="SFD25369.1"/>
    <property type="molecule type" value="Genomic_DNA"/>
</dbReference>
<dbReference type="InterPro" id="IPR011049">
    <property type="entry name" value="Serralysin-like_metalloprot_C"/>
</dbReference>
<proteinExistence type="predicted"/>
<accession>A0A1I1QTG8</accession>
<organism evidence="1 2">
    <name type="scientific">Tropicimonas isoalkanivorans</name>
    <dbReference type="NCBI Taxonomy" id="441112"/>
    <lineage>
        <taxon>Bacteria</taxon>
        <taxon>Pseudomonadati</taxon>
        <taxon>Pseudomonadota</taxon>
        <taxon>Alphaproteobacteria</taxon>
        <taxon>Rhodobacterales</taxon>
        <taxon>Roseobacteraceae</taxon>
        <taxon>Tropicimonas</taxon>
    </lineage>
</organism>
<dbReference type="AlphaFoldDB" id="A0A1I1QTG8"/>
<dbReference type="Proteomes" id="UP000198728">
    <property type="component" value="Unassembled WGS sequence"/>
</dbReference>
<dbReference type="SUPFAM" id="SSF51120">
    <property type="entry name" value="beta-Roll"/>
    <property type="match status" value="1"/>
</dbReference>
<protein>
    <submittedName>
        <fullName evidence="1">Serralysin</fullName>
    </submittedName>
</protein>
<dbReference type="Gene3D" id="2.150.10.10">
    <property type="entry name" value="Serralysin-like metalloprotease, C-terminal"/>
    <property type="match status" value="1"/>
</dbReference>
<evidence type="ECO:0000313" key="2">
    <source>
        <dbReference type="Proteomes" id="UP000198728"/>
    </source>
</evidence>
<reference evidence="1 2" key="1">
    <citation type="submission" date="2016-10" db="EMBL/GenBank/DDBJ databases">
        <authorList>
            <person name="de Groot N.N."/>
        </authorList>
    </citation>
    <scope>NUCLEOTIDE SEQUENCE [LARGE SCALE GENOMIC DNA]</scope>
    <source>
        <strain evidence="1 2">DSM 19548</strain>
    </source>
</reference>